<dbReference type="RefSeq" id="WP_183351668.1">
    <property type="nucleotide sequence ID" value="NZ_JACHEO010000016.1"/>
</dbReference>
<sequence length="293" mass="31600">MTLWTVVLALALLLQAAGEKHARAHGPPVETGTNSAAAVETGDHDHETALALADAKAPREWVEEKTGAYLPLQLQFSDEAGQPLSLGQIVDKPVLLLPVYYYCAGSCSRNLANLAVALGRMKSQPGRDFRVVAFSINDRERSEDARRARKTFLKLAGGKIPEGEWRFLTGDREAIAALAAAIGYRFEQQADGTYIHPSALVAAARDGRIIRYVYGDFIPGDLDMAVLDAGRNTPSLSVKRLLDICFNRDPSAGRGVVLAVKVGVLAVFGAFAAAILLLYRKRGGGQRNRGDTE</sequence>
<comment type="caution">
    <text evidence="3">The sequence shown here is derived from an EMBL/GenBank/DDBJ whole genome shotgun (WGS) entry which is preliminary data.</text>
</comment>
<dbReference type="Pfam" id="PF02630">
    <property type="entry name" value="SCO1-SenC"/>
    <property type="match status" value="1"/>
</dbReference>
<dbReference type="EMBL" id="JACHEO010000016">
    <property type="protein sequence ID" value="MBB5348846.1"/>
    <property type="molecule type" value="Genomic_DNA"/>
</dbReference>
<evidence type="ECO:0000256" key="1">
    <source>
        <dbReference type="ARBA" id="ARBA00010996"/>
    </source>
</evidence>
<evidence type="ECO:0000256" key="2">
    <source>
        <dbReference type="SAM" id="Phobius"/>
    </source>
</evidence>
<keyword evidence="2" id="KW-0472">Membrane</keyword>
<protein>
    <submittedName>
        <fullName evidence="3">Protein SCO1/2</fullName>
    </submittedName>
</protein>
<evidence type="ECO:0000313" key="3">
    <source>
        <dbReference type="EMBL" id="MBB5348846.1"/>
    </source>
</evidence>
<keyword evidence="2" id="KW-0812">Transmembrane</keyword>
<dbReference type="AlphaFoldDB" id="A0A840UVI2"/>
<proteinExistence type="inferred from homology"/>
<dbReference type="InterPro" id="IPR003782">
    <property type="entry name" value="SCO1/SenC"/>
</dbReference>
<dbReference type="InterPro" id="IPR036249">
    <property type="entry name" value="Thioredoxin-like_sf"/>
</dbReference>
<feature type="transmembrane region" description="Helical" evidence="2">
    <location>
        <begin position="255"/>
        <end position="279"/>
    </location>
</feature>
<reference evidence="3 4" key="1">
    <citation type="submission" date="2020-08" db="EMBL/GenBank/DDBJ databases">
        <title>Genomic Encyclopedia of Type Strains, Phase IV (KMG-IV): sequencing the most valuable type-strain genomes for metagenomic binning, comparative biology and taxonomic classification.</title>
        <authorList>
            <person name="Goeker M."/>
        </authorList>
    </citation>
    <scope>NUCLEOTIDE SEQUENCE [LARGE SCALE GENOMIC DNA]</scope>
    <source>
        <strain evidence="3 4">DSM 28570</strain>
    </source>
</reference>
<keyword evidence="4" id="KW-1185">Reference proteome</keyword>
<evidence type="ECO:0000313" key="4">
    <source>
        <dbReference type="Proteomes" id="UP000539642"/>
    </source>
</evidence>
<dbReference type="Proteomes" id="UP000539642">
    <property type="component" value="Unassembled WGS sequence"/>
</dbReference>
<dbReference type="Gene3D" id="3.40.30.10">
    <property type="entry name" value="Glutaredoxin"/>
    <property type="match status" value="1"/>
</dbReference>
<dbReference type="SUPFAM" id="SSF52833">
    <property type="entry name" value="Thioredoxin-like"/>
    <property type="match status" value="1"/>
</dbReference>
<organism evidence="3 4">
    <name type="scientific">Desulfoprunum benzoelyticum</name>
    <dbReference type="NCBI Taxonomy" id="1506996"/>
    <lineage>
        <taxon>Bacteria</taxon>
        <taxon>Pseudomonadati</taxon>
        <taxon>Thermodesulfobacteriota</taxon>
        <taxon>Desulfobulbia</taxon>
        <taxon>Desulfobulbales</taxon>
        <taxon>Desulfobulbaceae</taxon>
        <taxon>Desulfoprunum</taxon>
    </lineage>
</organism>
<dbReference type="CDD" id="cd02968">
    <property type="entry name" value="SCO"/>
    <property type="match status" value="1"/>
</dbReference>
<comment type="similarity">
    <text evidence="1">Belongs to the SCO1/2 family.</text>
</comment>
<accession>A0A840UVI2</accession>
<name>A0A840UVI2_9BACT</name>
<keyword evidence="2" id="KW-1133">Transmembrane helix</keyword>
<gene>
    <name evidence="3" type="ORF">HNQ81_002587</name>
</gene>